<dbReference type="InterPro" id="IPR036397">
    <property type="entry name" value="RNaseH_sf"/>
</dbReference>
<proteinExistence type="predicted"/>
<organism evidence="1">
    <name type="scientific">Haemonchus placei</name>
    <name type="common">Barber's pole worm</name>
    <dbReference type="NCBI Taxonomy" id="6290"/>
    <lineage>
        <taxon>Eukaryota</taxon>
        <taxon>Metazoa</taxon>
        <taxon>Ecdysozoa</taxon>
        <taxon>Nematoda</taxon>
        <taxon>Chromadorea</taxon>
        <taxon>Rhabditida</taxon>
        <taxon>Rhabditina</taxon>
        <taxon>Rhabditomorpha</taxon>
        <taxon>Strongyloidea</taxon>
        <taxon>Trichostrongylidae</taxon>
        <taxon>Haemonchus</taxon>
    </lineage>
</organism>
<accession>A0A0N4XB34</accession>
<protein>
    <submittedName>
        <fullName evidence="1">PKD_channel domain-containing protein</fullName>
    </submittedName>
</protein>
<dbReference type="Gene3D" id="3.30.420.10">
    <property type="entry name" value="Ribonuclease H-like superfamily/Ribonuclease H"/>
    <property type="match status" value="1"/>
</dbReference>
<evidence type="ECO:0000313" key="1">
    <source>
        <dbReference type="WBParaSite" id="HPLM_0002157901-mRNA-1"/>
    </source>
</evidence>
<dbReference type="WBParaSite" id="HPLM_0002157901-mRNA-1">
    <property type="protein sequence ID" value="HPLM_0002157901-mRNA-1"/>
    <property type="gene ID" value="HPLM_0002157901"/>
</dbReference>
<reference evidence="1" key="1">
    <citation type="submission" date="2017-02" db="UniProtKB">
        <authorList>
            <consortium name="WormBaseParasite"/>
        </authorList>
    </citation>
    <scope>IDENTIFICATION</scope>
</reference>
<dbReference type="AlphaFoldDB" id="A0A0N4XB34"/>
<name>A0A0N4XB34_HAEPC</name>
<sequence length="257" mass="29055">MLRDSEARVKVEGDERERDEIVVRVQCVNEKQQKNLAECCQRLLPKLNDEFVKRIVFSDEKLFLISPSMDSNKIRICTTLKRSSARAGCSHHAPSASVARWCGPWAGVSSNGKTELLFVEPGLKINAEYYVQEDILPSCSHLHRDGSFVPQQDWAQAHASRKTLAFLDAMGVMFNFSIVSATSPVYKGNLAMCRMDAGDFDPMHPCNPQSPSDFYYWETNYDDGTDDRDSNSTFYTVQGKSNQYAVNYVFKPVKPGR</sequence>
<dbReference type="GO" id="GO:0003676">
    <property type="term" value="F:nucleic acid binding"/>
    <property type="evidence" value="ECO:0007669"/>
    <property type="project" value="InterPro"/>
</dbReference>